<evidence type="ECO:0000313" key="2">
    <source>
        <dbReference type="EMBL" id="JAD79204.1"/>
    </source>
</evidence>
<feature type="region of interest" description="Disordered" evidence="1">
    <location>
        <begin position="1"/>
        <end position="56"/>
    </location>
</feature>
<sequence length="156" mass="17757">MEARSGRGARPRGGDEVRSCCGSRRHDSVPGRRRSEPTRRRPHRRRLNTYATSQPPGTPLLVVTRLRRICSSSTSIRLVGPACLRHRPPRPDPCLVALLQVQTPRASFVRPNFPKLPLLLLFDPVTSYLDEIQSFFLVRRQSIFIENGIVLHIVFL</sequence>
<reference evidence="2" key="1">
    <citation type="submission" date="2014-09" db="EMBL/GenBank/DDBJ databases">
        <authorList>
            <person name="Magalhaes I.L.F."/>
            <person name="Oliveira U."/>
            <person name="Santos F.R."/>
            <person name="Vidigal T.H.D.A."/>
            <person name="Brescovit A.D."/>
            <person name="Santos A.J."/>
        </authorList>
    </citation>
    <scope>NUCLEOTIDE SEQUENCE</scope>
    <source>
        <tissue evidence="2">Shoot tissue taken approximately 20 cm above the soil surface</tissue>
    </source>
</reference>
<dbReference type="EMBL" id="GBRH01218691">
    <property type="protein sequence ID" value="JAD79204.1"/>
    <property type="molecule type" value="Transcribed_RNA"/>
</dbReference>
<protein>
    <submittedName>
        <fullName evidence="2">Uncharacterized protein</fullName>
    </submittedName>
</protein>
<feature type="compositionally biased region" description="Basic and acidic residues" evidence="1">
    <location>
        <begin position="12"/>
        <end position="39"/>
    </location>
</feature>
<evidence type="ECO:0000256" key="1">
    <source>
        <dbReference type="SAM" id="MobiDB-lite"/>
    </source>
</evidence>
<organism evidence="2">
    <name type="scientific">Arundo donax</name>
    <name type="common">Giant reed</name>
    <name type="synonym">Donax arundinaceus</name>
    <dbReference type="NCBI Taxonomy" id="35708"/>
    <lineage>
        <taxon>Eukaryota</taxon>
        <taxon>Viridiplantae</taxon>
        <taxon>Streptophyta</taxon>
        <taxon>Embryophyta</taxon>
        <taxon>Tracheophyta</taxon>
        <taxon>Spermatophyta</taxon>
        <taxon>Magnoliopsida</taxon>
        <taxon>Liliopsida</taxon>
        <taxon>Poales</taxon>
        <taxon>Poaceae</taxon>
        <taxon>PACMAD clade</taxon>
        <taxon>Arundinoideae</taxon>
        <taxon>Arundineae</taxon>
        <taxon>Arundo</taxon>
    </lineage>
</organism>
<reference evidence="2" key="2">
    <citation type="journal article" date="2015" name="Data Brief">
        <title>Shoot transcriptome of the giant reed, Arundo donax.</title>
        <authorList>
            <person name="Barrero R.A."/>
            <person name="Guerrero F.D."/>
            <person name="Moolhuijzen P."/>
            <person name="Goolsby J.A."/>
            <person name="Tidwell J."/>
            <person name="Bellgard S.E."/>
            <person name="Bellgard M.I."/>
        </authorList>
    </citation>
    <scope>NUCLEOTIDE SEQUENCE</scope>
    <source>
        <tissue evidence="2">Shoot tissue taken approximately 20 cm above the soil surface</tissue>
    </source>
</reference>
<name>A0A0A9CSB6_ARUDO</name>
<proteinExistence type="predicted"/>
<dbReference type="AlphaFoldDB" id="A0A0A9CSB6"/>
<accession>A0A0A9CSB6</accession>